<dbReference type="Proteomes" id="UP000468344">
    <property type="component" value="Unassembled WGS sequence"/>
</dbReference>
<evidence type="ECO:0000313" key="6">
    <source>
        <dbReference type="Proteomes" id="UP000483142"/>
    </source>
</evidence>
<dbReference type="AlphaFoldDB" id="A0A5P3ATR7"/>
<dbReference type="EMBL" id="WDBZ01000001">
    <property type="protein sequence ID" value="KAB6457355.1"/>
    <property type="molecule type" value="Genomic_DNA"/>
</dbReference>
<evidence type="ECO:0000313" key="1">
    <source>
        <dbReference type="EMBL" id="KAB6457355.1"/>
    </source>
</evidence>
<evidence type="ECO:0000313" key="4">
    <source>
        <dbReference type="Proteomes" id="UP000326091"/>
    </source>
</evidence>
<reference evidence="5 6" key="1">
    <citation type="journal article" date="2019" name="Nat. Med.">
        <title>A library of human gut bacterial isolates paired with longitudinal multiomics data enables mechanistic microbiome research.</title>
        <authorList>
            <person name="Poyet M."/>
            <person name="Groussin M."/>
            <person name="Gibbons S.M."/>
            <person name="Avila-Pacheco J."/>
            <person name="Jiang X."/>
            <person name="Kearney S.M."/>
            <person name="Perrotta A.R."/>
            <person name="Berdy B."/>
            <person name="Zhao S."/>
            <person name="Lieberman T.D."/>
            <person name="Swanson P.K."/>
            <person name="Smith M."/>
            <person name="Roesemann S."/>
            <person name="Alexander J.E."/>
            <person name="Rich S.A."/>
            <person name="Livny J."/>
            <person name="Vlamakis H."/>
            <person name="Clish C."/>
            <person name="Bullock K."/>
            <person name="Deik A."/>
            <person name="Scott J."/>
            <person name="Pierce K.A."/>
            <person name="Xavier R.J."/>
            <person name="Alm E.J."/>
        </authorList>
    </citation>
    <scope>NUCLEOTIDE SEQUENCE [LARGE SCALE GENOMIC DNA]</scope>
    <source>
        <strain evidence="2 5">BIOML-A140</strain>
        <strain evidence="1 6">BIOML-A141</strain>
    </source>
</reference>
<organism evidence="3 4">
    <name type="scientific">Phocaeicola vulgatus</name>
    <name type="common">Bacteroides vulgatus</name>
    <dbReference type="NCBI Taxonomy" id="821"/>
    <lineage>
        <taxon>Bacteria</taxon>
        <taxon>Pseudomonadati</taxon>
        <taxon>Bacteroidota</taxon>
        <taxon>Bacteroidia</taxon>
        <taxon>Bacteroidales</taxon>
        <taxon>Bacteroidaceae</taxon>
        <taxon>Phocaeicola</taxon>
    </lineage>
</organism>
<dbReference type="GeneID" id="92988610"/>
<dbReference type="Proteomes" id="UP000326091">
    <property type="component" value="Chromosome"/>
</dbReference>
<proteinExistence type="predicted"/>
<dbReference type="EMBL" id="CP043529">
    <property type="protein sequence ID" value="QEW36474.1"/>
    <property type="molecule type" value="Genomic_DNA"/>
</dbReference>
<dbReference type="Pfam" id="PF14284">
    <property type="entry name" value="PcfJ"/>
    <property type="match status" value="1"/>
</dbReference>
<protein>
    <recommendedName>
        <fullName evidence="7">PcfJ-like protein</fullName>
    </recommendedName>
</protein>
<evidence type="ECO:0000313" key="2">
    <source>
        <dbReference type="EMBL" id="KAB6481874.1"/>
    </source>
</evidence>
<evidence type="ECO:0000313" key="3">
    <source>
        <dbReference type="EMBL" id="QEW36474.1"/>
    </source>
</evidence>
<gene>
    <name evidence="2" type="ORF">GAZ06_00500</name>
    <name evidence="1" type="ORF">GAZ09_00500</name>
    <name evidence="3" type="ORF">VIC01_02026</name>
</gene>
<dbReference type="InterPro" id="IPR025586">
    <property type="entry name" value="PcfJ"/>
</dbReference>
<evidence type="ECO:0008006" key="7">
    <source>
        <dbReference type="Google" id="ProtNLM"/>
    </source>
</evidence>
<dbReference type="EMBL" id="WDBY01000001">
    <property type="protein sequence ID" value="KAB6481874.1"/>
    <property type="molecule type" value="Genomic_DNA"/>
</dbReference>
<dbReference type="Proteomes" id="UP000483142">
    <property type="component" value="Unassembled WGS sequence"/>
</dbReference>
<sequence>MKPRTKFEKTVAASNERLAAISSKAVDWAIRNVVKHISFRTSGHKCTCGDCGGEFDYKGKGKSARCPHCGHRLQTVDTLARKNKEACYFSTLEAVDGMQVQRVFLLTVNYRKGKPMEAFCNEVCRLWLDSKGKTAVTSLARTLGYYKDSFSWASSIELRSMTDVHWVISNTYVYPYYSVIPKLRRNGMKGRLPDTHPMRLANALLSDHRIETMMKAKDLQAVAYFISHPHDLDRFWQSYKVAARHHYQPEDYDMWCDTIRLLDRCGRDIHNTKYICPKDLKAEHDRWLSKMNLMEEKRRNKERMERAKRHEADFYKNKSCFFGIVIRDNDIEISVLDSLEAYKAESEKMKHCVFQCEYYAKTDTVILSAHDRQGNRIETVEFSLTKGKVVQSRGVCNSNTEFHDRIIKLVNDNAHRFLEAKVTA</sequence>
<dbReference type="RefSeq" id="WP_004295673.1">
    <property type="nucleotide sequence ID" value="NZ_CAXTGH010000007.1"/>
</dbReference>
<name>A0A5P3ATR7_PHOVU</name>
<dbReference type="Gene3D" id="2.20.28.30">
    <property type="entry name" value="RNA polymerase ii, chain L"/>
    <property type="match status" value="1"/>
</dbReference>
<reference evidence="3 4" key="2">
    <citation type="submission" date="2019-09" db="EMBL/GenBank/DDBJ databases">
        <title>Commensal-derived Metabolites Govern Vibrio cholerae Pathogenesis in Host.</title>
        <authorList>
            <person name="Yoon S.S."/>
            <person name="Yoon M.Y."/>
        </authorList>
    </citation>
    <scope>NUCLEOTIDE SEQUENCE [LARGE SCALE GENOMIC DNA]</scope>
    <source>
        <strain evidence="3 4">VIC01</strain>
    </source>
</reference>
<evidence type="ECO:0000313" key="5">
    <source>
        <dbReference type="Proteomes" id="UP000468344"/>
    </source>
</evidence>
<accession>A0A5P3ATR7</accession>